<evidence type="ECO:0000313" key="3">
    <source>
        <dbReference type="Proteomes" id="UP001208570"/>
    </source>
</evidence>
<dbReference type="EMBL" id="JAODUP010000162">
    <property type="protein sequence ID" value="KAK2158856.1"/>
    <property type="molecule type" value="Genomic_DNA"/>
</dbReference>
<accession>A0AAD9JTY2</accession>
<keyword evidence="3" id="KW-1185">Reference proteome</keyword>
<sequence>MWGVAFLSVSSRVGDDKDKDLGVCHLDTVDGNSPRMNNVDSVPDDVRNSSAVNTTTANSARSTPLSSTVAPQAVSAIGYYQPDAAAPIPMIILHDNPLSLTAIGGMEPSNGGGRGHHQRALNPYNPRHLRVIRRQEDELLPSYLLDGQALENIVIRNAPVPDQIVFGHQEAPPISDDADEGYTKGYATGDLESFGEQLAEASYAPSTSRSSGDAALTSRRSRRNSRQRLL</sequence>
<feature type="compositionally biased region" description="Basic residues" evidence="1">
    <location>
        <begin position="219"/>
        <end position="230"/>
    </location>
</feature>
<proteinExistence type="predicted"/>
<organism evidence="2 3">
    <name type="scientific">Paralvinella palmiformis</name>
    <dbReference type="NCBI Taxonomy" id="53620"/>
    <lineage>
        <taxon>Eukaryota</taxon>
        <taxon>Metazoa</taxon>
        <taxon>Spiralia</taxon>
        <taxon>Lophotrochozoa</taxon>
        <taxon>Annelida</taxon>
        <taxon>Polychaeta</taxon>
        <taxon>Sedentaria</taxon>
        <taxon>Canalipalpata</taxon>
        <taxon>Terebellida</taxon>
        <taxon>Terebelliformia</taxon>
        <taxon>Alvinellidae</taxon>
        <taxon>Paralvinella</taxon>
    </lineage>
</organism>
<name>A0AAD9JTY2_9ANNE</name>
<evidence type="ECO:0000313" key="2">
    <source>
        <dbReference type="EMBL" id="KAK2158856.1"/>
    </source>
</evidence>
<reference evidence="2" key="1">
    <citation type="journal article" date="2023" name="Mol. Biol. Evol.">
        <title>Third-Generation Sequencing Reveals the Adaptive Role of the Epigenome in Three Deep-Sea Polychaetes.</title>
        <authorList>
            <person name="Perez M."/>
            <person name="Aroh O."/>
            <person name="Sun Y."/>
            <person name="Lan Y."/>
            <person name="Juniper S.K."/>
            <person name="Young C.R."/>
            <person name="Angers B."/>
            <person name="Qian P.Y."/>
        </authorList>
    </citation>
    <scope>NUCLEOTIDE SEQUENCE</scope>
    <source>
        <strain evidence="2">P08H-3</strain>
    </source>
</reference>
<dbReference type="Proteomes" id="UP001208570">
    <property type="component" value="Unassembled WGS sequence"/>
</dbReference>
<protein>
    <submittedName>
        <fullName evidence="2">Uncharacterized protein</fullName>
    </submittedName>
</protein>
<evidence type="ECO:0000256" key="1">
    <source>
        <dbReference type="SAM" id="MobiDB-lite"/>
    </source>
</evidence>
<feature type="region of interest" description="Disordered" evidence="1">
    <location>
        <begin position="169"/>
        <end position="230"/>
    </location>
</feature>
<dbReference type="AlphaFoldDB" id="A0AAD9JTY2"/>
<gene>
    <name evidence="2" type="ORF">LSH36_162g00011</name>
</gene>
<comment type="caution">
    <text evidence="2">The sequence shown here is derived from an EMBL/GenBank/DDBJ whole genome shotgun (WGS) entry which is preliminary data.</text>
</comment>